<accession>A0ABQ1P9J6</accession>
<feature type="domain" description="PepSY" evidence="2">
    <location>
        <begin position="160"/>
        <end position="217"/>
    </location>
</feature>
<keyword evidence="4" id="KW-1185">Reference proteome</keyword>
<dbReference type="Pfam" id="PF03413">
    <property type="entry name" value="PepSY"/>
    <property type="match status" value="2"/>
</dbReference>
<dbReference type="Gene3D" id="3.10.450.40">
    <property type="match status" value="2"/>
</dbReference>
<comment type="caution">
    <text evidence="3">The sequence shown here is derived from an EMBL/GenBank/DDBJ whole genome shotgun (WGS) entry which is preliminary data.</text>
</comment>
<evidence type="ECO:0000256" key="1">
    <source>
        <dbReference type="SAM" id="MobiDB-lite"/>
    </source>
</evidence>
<sequence length="220" mass="24046">MNKKVIVATIGLGVLLAGCTSNNKSLEANNQSKASTEVSQKITFDSSTGESSSTKNTASSSTATADATKNQVQVKVTLEDAVKAYQEAYPNTAITSLDLDPSFGTYYYEIKGVDDSKEYEVKINAETGELKKEREETLDREDQNGVEKANEALDLNNLKSMDDISKIAVDSFGEGQAIEWSLERELSTTYWEVKVQSGNQEMSVKINAQTGDVLEKELDD</sequence>
<proteinExistence type="predicted"/>
<feature type="domain" description="PepSY" evidence="2">
    <location>
        <begin position="75"/>
        <end position="130"/>
    </location>
</feature>
<organism evidence="3 4">
    <name type="scientific">Enterococcus wangshanyuanii</name>
    <dbReference type="NCBI Taxonomy" id="2005703"/>
    <lineage>
        <taxon>Bacteria</taxon>
        <taxon>Bacillati</taxon>
        <taxon>Bacillota</taxon>
        <taxon>Bacilli</taxon>
        <taxon>Lactobacillales</taxon>
        <taxon>Enterococcaceae</taxon>
        <taxon>Enterococcus</taxon>
    </lineage>
</organism>
<evidence type="ECO:0000259" key="2">
    <source>
        <dbReference type="Pfam" id="PF03413"/>
    </source>
</evidence>
<keyword evidence="3" id="KW-0449">Lipoprotein</keyword>
<feature type="region of interest" description="Disordered" evidence="1">
    <location>
        <begin position="28"/>
        <end position="69"/>
    </location>
</feature>
<gene>
    <name evidence="3" type="ORF">GCM10011573_18850</name>
</gene>
<evidence type="ECO:0000313" key="4">
    <source>
        <dbReference type="Proteomes" id="UP000630615"/>
    </source>
</evidence>
<dbReference type="InterPro" id="IPR025711">
    <property type="entry name" value="PepSY"/>
</dbReference>
<dbReference type="PROSITE" id="PS51257">
    <property type="entry name" value="PROKAR_LIPOPROTEIN"/>
    <property type="match status" value="1"/>
</dbReference>
<name>A0ABQ1P9J6_9ENTE</name>
<evidence type="ECO:0000313" key="3">
    <source>
        <dbReference type="EMBL" id="GGC89440.1"/>
    </source>
</evidence>
<feature type="compositionally biased region" description="Polar residues" evidence="1">
    <location>
        <begin position="28"/>
        <end position="50"/>
    </location>
</feature>
<reference evidence="4" key="1">
    <citation type="journal article" date="2019" name="Int. J. Syst. Evol. Microbiol.">
        <title>The Global Catalogue of Microorganisms (GCM) 10K type strain sequencing project: providing services to taxonomists for standard genome sequencing and annotation.</title>
        <authorList>
            <consortium name="The Broad Institute Genomics Platform"/>
            <consortium name="The Broad Institute Genome Sequencing Center for Infectious Disease"/>
            <person name="Wu L."/>
            <person name="Ma J."/>
        </authorList>
    </citation>
    <scope>NUCLEOTIDE SEQUENCE [LARGE SCALE GENOMIC DNA]</scope>
    <source>
        <strain evidence="4">CGMCC 1.15942</strain>
    </source>
</reference>
<feature type="compositionally biased region" description="Low complexity" evidence="1">
    <location>
        <begin position="51"/>
        <end position="69"/>
    </location>
</feature>
<dbReference type="RefSeq" id="WP_227011181.1">
    <property type="nucleotide sequence ID" value="NZ_BMKI01000003.1"/>
</dbReference>
<protein>
    <submittedName>
        <fullName evidence="3">Lipoprotein</fullName>
    </submittedName>
</protein>
<dbReference type="Proteomes" id="UP000630615">
    <property type="component" value="Unassembled WGS sequence"/>
</dbReference>
<dbReference type="EMBL" id="BMKI01000003">
    <property type="protein sequence ID" value="GGC89440.1"/>
    <property type="molecule type" value="Genomic_DNA"/>
</dbReference>